<dbReference type="SMART" id="SM00100">
    <property type="entry name" value="cNMP"/>
    <property type="match status" value="1"/>
</dbReference>
<protein>
    <submittedName>
        <fullName evidence="5">DUF294 nucleotidyltransferase-like domain-containing protein</fullName>
    </submittedName>
</protein>
<feature type="domain" description="CBS" evidence="4">
    <location>
        <begin position="156"/>
        <end position="217"/>
    </location>
</feature>
<feature type="domain" description="CBS" evidence="4">
    <location>
        <begin position="225"/>
        <end position="280"/>
    </location>
</feature>
<sequence length="617" mass="69871">MEVELVDIADHMQRFEPFCDLPAEEVLALSGHVDVRYFKAGSTILTSGEPIHEIYFIRSGAVEVFRRNGTLYNRLEEGAVFGQMSLLVQNRVRFPAKSLEDTLLYLIPEKIFRDLCDRFDVFADFVEIGGQTRLRQAVSRAQELNDVMRTRIQKLLTRELVSIDASATVVDAAGKMTEESVSCLLITDRAYGSGSGMAGIVTDRDLRTRFVAVGLSSDTPVSEIMSRELVTVEAQQYVFEAMLCMLRFNIHHLPVMRNKQCIGMISISDLIRYESQNSLLVVARILRAQDTDELVRMKAEIESSFVRMVNEGANSHMVGSAMSIFGRSIKQRLMELAEEQFGPSPVPCCLMAMGSMARDELLPGGDQDNALILDDSYDEDQHGEYFDCLTRFVCDGLAACGYPYCTGGIMAKEKKWRQPLAVWRTYFNQWMDNPTHEALLHSSIFFDLDGVWGELQWVEQLKEEIARKAKNSRKFLSCLARNALSRTPPLGFFKDFVVEVDGKHKNVLDLKRRGSAPLVALIRVYALAIGSTAQNSFERLDDIRETKLLPPGSAETLHDAMEFISMVRLRSQAHSLQQGLEVNNKVNPENLSRFDRRNLKEAFQVVSNAQKFIRFRY</sequence>
<evidence type="ECO:0000259" key="4">
    <source>
        <dbReference type="PROSITE" id="PS51371"/>
    </source>
</evidence>
<gene>
    <name evidence="5" type="ORF">OOT00_01705</name>
</gene>
<dbReference type="InterPro" id="IPR046342">
    <property type="entry name" value="CBS_dom_sf"/>
</dbReference>
<dbReference type="InterPro" id="IPR018490">
    <property type="entry name" value="cNMP-bd_dom_sf"/>
</dbReference>
<dbReference type="InterPro" id="IPR005105">
    <property type="entry name" value="GlnD_Uridyltrans_N"/>
</dbReference>
<dbReference type="Gene3D" id="3.10.580.10">
    <property type="entry name" value="CBS-domain"/>
    <property type="match status" value="1"/>
</dbReference>
<reference evidence="5 6" key="1">
    <citation type="submission" date="2022-11" db="EMBL/GenBank/DDBJ databases">
        <title>Desulfobotulus tamanensis H1 sp. nov. - anaerobic, alkaliphilic, sulphate reducing bacterium isolated from terrestrial mud volcano.</title>
        <authorList>
            <person name="Frolova A."/>
            <person name="Merkel A.Y."/>
            <person name="Slobodkin A.I."/>
        </authorList>
    </citation>
    <scope>NUCLEOTIDE SEQUENCE [LARGE SCALE GENOMIC DNA]</scope>
    <source>
        <strain evidence="5 6">H1</strain>
    </source>
</reference>
<name>A0ABT3N5G4_9BACT</name>
<organism evidence="5 6">
    <name type="scientific">Desulfobotulus pelophilus</name>
    <dbReference type="NCBI Taxonomy" id="2823377"/>
    <lineage>
        <taxon>Bacteria</taxon>
        <taxon>Pseudomonadati</taxon>
        <taxon>Thermodesulfobacteriota</taxon>
        <taxon>Desulfobacteria</taxon>
        <taxon>Desulfobacterales</taxon>
        <taxon>Desulfobacteraceae</taxon>
        <taxon>Desulfobotulus</taxon>
    </lineage>
</organism>
<evidence type="ECO:0000313" key="5">
    <source>
        <dbReference type="EMBL" id="MCW7752698.1"/>
    </source>
</evidence>
<dbReference type="SUPFAM" id="SSF51206">
    <property type="entry name" value="cAMP-binding domain-like"/>
    <property type="match status" value="1"/>
</dbReference>
<dbReference type="Proteomes" id="UP001209681">
    <property type="component" value="Unassembled WGS sequence"/>
</dbReference>
<dbReference type="Gene3D" id="2.60.120.10">
    <property type="entry name" value="Jelly Rolls"/>
    <property type="match status" value="1"/>
</dbReference>
<accession>A0ABT3N5G4</accession>
<dbReference type="Pfam" id="PF00027">
    <property type="entry name" value="cNMP_binding"/>
    <property type="match status" value="1"/>
</dbReference>
<dbReference type="EMBL" id="JAPFPW010000001">
    <property type="protein sequence ID" value="MCW7752698.1"/>
    <property type="molecule type" value="Genomic_DNA"/>
</dbReference>
<dbReference type="InterPro" id="IPR000644">
    <property type="entry name" value="CBS_dom"/>
</dbReference>
<dbReference type="Pfam" id="PF03445">
    <property type="entry name" value="DUF294"/>
    <property type="match status" value="1"/>
</dbReference>
<dbReference type="CDD" id="cd04587">
    <property type="entry name" value="CBS_pair_CAP-ED_NT_Pol-beta-like_DUF294_assoc"/>
    <property type="match status" value="1"/>
</dbReference>
<dbReference type="PANTHER" id="PTHR43080">
    <property type="entry name" value="CBS DOMAIN-CONTAINING PROTEIN CBSX3, MITOCHONDRIAL"/>
    <property type="match status" value="1"/>
</dbReference>
<evidence type="ECO:0000259" key="3">
    <source>
        <dbReference type="PROSITE" id="PS50042"/>
    </source>
</evidence>
<dbReference type="SUPFAM" id="SSF54631">
    <property type="entry name" value="CBS-domain pair"/>
    <property type="match status" value="1"/>
</dbReference>
<dbReference type="InterPro" id="IPR000595">
    <property type="entry name" value="cNMP-bd_dom"/>
</dbReference>
<evidence type="ECO:0000256" key="1">
    <source>
        <dbReference type="ARBA" id="ARBA00023122"/>
    </source>
</evidence>
<dbReference type="SMART" id="SM00116">
    <property type="entry name" value="CBS"/>
    <property type="match status" value="2"/>
</dbReference>
<feature type="domain" description="Cyclic nucleotide-binding" evidence="3">
    <location>
        <begin position="17"/>
        <end position="115"/>
    </location>
</feature>
<dbReference type="InterPro" id="IPR014710">
    <property type="entry name" value="RmlC-like_jellyroll"/>
</dbReference>
<dbReference type="RefSeq" id="WP_265423561.1">
    <property type="nucleotide sequence ID" value="NZ_JAPFPW010000001.1"/>
</dbReference>
<dbReference type="CDD" id="cd00038">
    <property type="entry name" value="CAP_ED"/>
    <property type="match status" value="1"/>
</dbReference>
<proteinExistence type="predicted"/>
<dbReference type="InterPro" id="IPR051257">
    <property type="entry name" value="Diverse_CBS-Domain"/>
</dbReference>
<evidence type="ECO:0000256" key="2">
    <source>
        <dbReference type="PROSITE-ProRule" id="PRU00703"/>
    </source>
</evidence>
<comment type="caution">
    <text evidence="5">The sequence shown here is derived from an EMBL/GenBank/DDBJ whole genome shotgun (WGS) entry which is preliminary data.</text>
</comment>
<dbReference type="Pfam" id="PF00571">
    <property type="entry name" value="CBS"/>
    <property type="match status" value="2"/>
</dbReference>
<dbReference type="PROSITE" id="PS50042">
    <property type="entry name" value="CNMP_BINDING_3"/>
    <property type="match status" value="1"/>
</dbReference>
<dbReference type="PROSITE" id="PS51371">
    <property type="entry name" value="CBS"/>
    <property type="match status" value="2"/>
</dbReference>
<dbReference type="PANTHER" id="PTHR43080:SF2">
    <property type="entry name" value="CBS DOMAIN-CONTAINING PROTEIN"/>
    <property type="match status" value="1"/>
</dbReference>
<evidence type="ECO:0000313" key="6">
    <source>
        <dbReference type="Proteomes" id="UP001209681"/>
    </source>
</evidence>
<dbReference type="CDD" id="cd05401">
    <property type="entry name" value="NT_GlnE_GlnD_like"/>
    <property type="match status" value="1"/>
</dbReference>
<keyword evidence="6" id="KW-1185">Reference proteome</keyword>
<dbReference type="Pfam" id="PF10335">
    <property type="entry name" value="DUF294_C"/>
    <property type="match status" value="1"/>
</dbReference>
<keyword evidence="1 2" id="KW-0129">CBS domain</keyword>
<dbReference type="InterPro" id="IPR018821">
    <property type="entry name" value="DUF294_put_nucleoTrafse_sb-bd"/>
</dbReference>